<evidence type="ECO:0000256" key="2">
    <source>
        <dbReference type="ARBA" id="ARBA00022679"/>
    </source>
</evidence>
<dbReference type="InterPro" id="IPR029063">
    <property type="entry name" value="SAM-dependent_MTases_sf"/>
</dbReference>
<feature type="compositionally biased region" description="Basic and acidic residues" evidence="4">
    <location>
        <begin position="293"/>
        <end position="302"/>
    </location>
</feature>
<proteinExistence type="predicted"/>
<feature type="domain" description="CheR-type methyltransferase" evidence="5">
    <location>
        <begin position="1"/>
        <end position="264"/>
    </location>
</feature>
<accession>A0ABX6NGB3</accession>
<dbReference type="PROSITE" id="PS50123">
    <property type="entry name" value="CHER"/>
    <property type="match status" value="1"/>
</dbReference>
<dbReference type="SMART" id="SM00138">
    <property type="entry name" value="MeTrc"/>
    <property type="match status" value="1"/>
</dbReference>
<dbReference type="Gene3D" id="3.40.50.150">
    <property type="entry name" value="Vaccinia Virus protein VP39"/>
    <property type="match status" value="1"/>
</dbReference>
<dbReference type="EMBL" id="CP039543">
    <property type="protein sequence ID" value="QJT09083.1"/>
    <property type="molecule type" value="Genomic_DNA"/>
</dbReference>
<dbReference type="Pfam" id="PF13432">
    <property type="entry name" value="TPR_16"/>
    <property type="match status" value="2"/>
</dbReference>
<evidence type="ECO:0000259" key="5">
    <source>
        <dbReference type="PROSITE" id="PS50123"/>
    </source>
</evidence>
<dbReference type="Proteomes" id="UP000503251">
    <property type="component" value="Chromosome"/>
</dbReference>
<dbReference type="PRINTS" id="PR00996">
    <property type="entry name" value="CHERMTFRASE"/>
</dbReference>
<organism evidence="6 7">
    <name type="scientific">Oceanidesulfovibrio marinus</name>
    <dbReference type="NCBI Taxonomy" id="370038"/>
    <lineage>
        <taxon>Bacteria</taxon>
        <taxon>Pseudomonadati</taxon>
        <taxon>Thermodesulfobacteriota</taxon>
        <taxon>Desulfovibrionia</taxon>
        <taxon>Desulfovibrionales</taxon>
        <taxon>Desulfovibrionaceae</taxon>
        <taxon>Oceanidesulfovibrio</taxon>
    </lineage>
</organism>
<sequence>MTNVQSSDAIARLANLVLDRWGLLYPRERHRDLSRGVDAAAKALGLPTATFLKMILGDPANRSRDKLLSILVDKLTVGESYFFREPRSMQALDESILPELLREKSLRGDNSLRLWSAGCATGEEPYTLSILLDRLFARLGESPEAWSVEIIATDINRDFLRRAREGVYREWSFRAAPPWLKDQYFEKTEDNRWRVVDTVRDRIRFSTFNLCGNDSAPASGDRMDVILCRNVLIYLAPDKMQQVLRRIRGNLTAEGWFITSPTESSHVLETRIFTPCRALDMLAFCKFERDGAGLDSSTEERSLSGSAPREYAEPQTLAYDDVGQAPLSYDDEEPVAVIPEPAELEPEQLLIEAGVAIAQGDPEQAEAYGREYLERYGGARFESRARAKSIVAQSLASRGRLEEAQEWASAAVEDEPMNPELRYHHALVLQELGRNDEAVANMERALYLNQSLAMAHFSLGLMARSQGDTASAQRHFSRLLGVLGDMGEDAVVPLSEGMSAARLRELVESLLLSR</sequence>
<dbReference type="InterPro" id="IPR000780">
    <property type="entry name" value="CheR_MeTrfase"/>
</dbReference>
<evidence type="ECO:0000313" key="7">
    <source>
        <dbReference type="Proteomes" id="UP000503251"/>
    </source>
</evidence>
<protein>
    <submittedName>
        <fullName evidence="6">Tetratricopeptide repeat protein</fullName>
    </submittedName>
</protein>
<keyword evidence="2" id="KW-0808">Transferase</keyword>
<dbReference type="Gene3D" id="1.25.40.10">
    <property type="entry name" value="Tetratricopeptide repeat domain"/>
    <property type="match status" value="1"/>
</dbReference>
<evidence type="ECO:0000256" key="1">
    <source>
        <dbReference type="ARBA" id="ARBA00022603"/>
    </source>
</evidence>
<evidence type="ECO:0000313" key="6">
    <source>
        <dbReference type="EMBL" id="QJT09083.1"/>
    </source>
</evidence>
<dbReference type="InterPro" id="IPR011990">
    <property type="entry name" value="TPR-like_helical_dom_sf"/>
</dbReference>
<dbReference type="SUPFAM" id="SSF48452">
    <property type="entry name" value="TPR-like"/>
    <property type="match status" value="1"/>
</dbReference>
<dbReference type="PANTHER" id="PTHR24422">
    <property type="entry name" value="CHEMOTAXIS PROTEIN METHYLTRANSFERASE"/>
    <property type="match status" value="1"/>
</dbReference>
<dbReference type="InterPro" id="IPR050903">
    <property type="entry name" value="Bact_Chemotaxis_MeTrfase"/>
</dbReference>
<evidence type="ECO:0000256" key="3">
    <source>
        <dbReference type="ARBA" id="ARBA00022691"/>
    </source>
</evidence>
<keyword evidence="7" id="KW-1185">Reference proteome</keyword>
<name>A0ABX6NGB3_9BACT</name>
<keyword evidence="1" id="KW-0489">Methyltransferase</keyword>
<dbReference type="SUPFAM" id="SSF53335">
    <property type="entry name" value="S-adenosyl-L-methionine-dependent methyltransferases"/>
    <property type="match status" value="1"/>
</dbReference>
<dbReference type="RefSeq" id="WP_171267176.1">
    <property type="nucleotide sequence ID" value="NZ_CP039543.1"/>
</dbReference>
<dbReference type="InterPro" id="IPR022642">
    <property type="entry name" value="CheR_C"/>
</dbReference>
<dbReference type="PANTHER" id="PTHR24422:SF19">
    <property type="entry name" value="CHEMOTAXIS PROTEIN METHYLTRANSFERASE"/>
    <property type="match status" value="1"/>
</dbReference>
<evidence type="ECO:0000256" key="4">
    <source>
        <dbReference type="SAM" id="MobiDB-lite"/>
    </source>
</evidence>
<reference evidence="6 7" key="1">
    <citation type="submission" date="2019-04" db="EMBL/GenBank/DDBJ databases">
        <title>Isolation and culture of sulfate reducing bacteria from the cold seep of the South China Sea.</title>
        <authorList>
            <person name="Sun C."/>
            <person name="Liu R."/>
        </authorList>
    </citation>
    <scope>NUCLEOTIDE SEQUENCE [LARGE SCALE GENOMIC DNA]</scope>
    <source>
        <strain evidence="6 7">CS1</strain>
    </source>
</reference>
<feature type="region of interest" description="Disordered" evidence="4">
    <location>
        <begin position="293"/>
        <end position="314"/>
    </location>
</feature>
<keyword evidence="3" id="KW-0949">S-adenosyl-L-methionine</keyword>
<gene>
    <name evidence="6" type="ORF">E8L03_09125</name>
</gene>
<dbReference type="Pfam" id="PF01739">
    <property type="entry name" value="CheR"/>
    <property type="match status" value="1"/>
</dbReference>